<dbReference type="Proteomes" id="UP001524502">
    <property type="component" value="Unassembled WGS sequence"/>
</dbReference>
<sequence length="69" mass="7690">NLPNKDMFKPNTKKYIGAYLFGMCAYIVVIIVSIVEMIIISAVLRGVGLGYSLLHFEDVGAFGYHSMFL</sequence>
<evidence type="ECO:0000313" key="2">
    <source>
        <dbReference type="EMBL" id="MCQ4638807.1"/>
    </source>
</evidence>
<dbReference type="EMBL" id="JANFXK010000279">
    <property type="protein sequence ID" value="MCQ4638807.1"/>
    <property type="molecule type" value="Genomic_DNA"/>
</dbReference>
<keyword evidence="1" id="KW-0472">Membrane</keyword>
<gene>
    <name evidence="2" type="ORF">NE619_18960</name>
</gene>
<feature type="non-terminal residue" evidence="2">
    <location>
        <position position="1"/>
    </location>
</feature>
<evidence type="ECO:0000313" key="3">
    <source>
        <dbReference type="Proteomes" id="UP001524502"/>
    </source>
</evidence>
<feature type="transmembrane region" description="Helical" evidence="1">
    <location>
        <begin position="20"/>
        <end position="44"/>
    </location>
</feature>
<proteinExistence type="predicted"/>
<keyword evidence="3" id="KW-1185">Reference proteome</keyword>
<feature type="non-terminal residue" evidence="2">
    <location>
        <position position="69"/>
    </location>
</feature>
<dbReference type="RefSeq" id="WP_256133956.1">
    <property type="nucleotide sequence ID" value="NZ_JANFXK010000279.1"/>
</dbReference>
<keyword evidence="1" id="KW-1133">Transmembrane helix</keyword>
<comment type="caution">
    <text evidence="2">The sequence shown here is derived from an EMBL/GenBank/DDBJ whole genome shotgun (WGS) entry which is preliminary data.</text>
</comment>
<reference evidence="2 3" key="1">
    <citation type="submission" date="2022-06" db="EMBL/GenBank/DDBJ databases">
        <title>Isolation of gut microbiota from human fecal samples.</title>
        <authorList>
            <person name="Pamer E.G."/>
            <person name="Barat B."/>
            <person name="Waligurski E."/>
            <person name="Medina S."/>
            <person name="Paddock L."/>
            <person name="Mostad J."/>
        </authorList>
    </citation>
    <scope>NUCLEOTIDE SEQUENCE [LARGE SCALE GENOMIC DNA]</scope>
    <source>
        <strain evidence="2 3">SL.3.17</strain>
    </source>
</reference>
<evidence type="ECO:0000256" key="1">
    <source>
        <dbReference type="SAM" id="Phobius"/>
    </source>
</evidence>
<protein>
    <submittedName>
        <fullName evidence="2">Uncharacterized protein</fullName>
    </submittedName>
</protein>
<accession>A0ABT1RUD2</accession>
<organism evidence="2 3">
    <name type="scientific">Anaerovorax odorimutans</name>
    <dbReference type="NCBI Taxonomy" id="109327"/>
    <lineage>
        <taxon>Bacteria</taxon>
        <taxon>Bacillati</taxon>
        <taxon>Bacillota</taxon>
        <taxon>Clostridia</taxon>
        <taxon>Peptostreptococcales</taxon>
        <taxon>Anaerovoracaceae</taxon>
        <taxon>Anaerovorax</taxon>
    </lineage>
</organism>
<name>A0ABT1RUD2_9FIRM</name>
<keyword evidence="1" id="KW-0812">Transmembrane</keyword>